<dbReference type="SUPFAM" id="SSF51197">
    <property type="entry name" value="Clavaminate synthase-like"/>
    <property type="match status" value="1"/>
</dbReference>
<dbReference type="InterPro" id="IPR027443">
    <property type="entry name" value="IPNS-like_sf"/>
</dbReference>
<dbReference type="Gene3D" id="2.60.120.330">
    <property type="entry name" value="B-lactam Antibiotic, Isopenicillin N Synthase, Chain"/>
    <property type="match status" value="1"/>
</dbReference>
<evidence type="ECO:0000313" key="2">
    <source>
        <dbReference type="Proteomes" id="UP000664203"/>
    </source>
</evidence>
<dbReference type="Proteomes" id="UP000664203">
    <property type="component" value="Unassembled WGS sequence"/>
</dbReference>
<reference evidence="1" key="1">
    <citation type="submission" date="2021-03" db="EMBL/GenBank/DDBJ databases">
        <authorList>
            <person name="Tagirdzhanova G."/>
        </authorList>
    </citation>
    <scope>NUCLEOTIDE SEQUENCE</scope>
</reference>
<evidence type="ECO:0008006" key="3">
    <source>
        <dbReference type="Google" id="ProtNLM"/>
    </source>
</evidence>
<keyword evidence="2" id="KW-1185">Reference proteome</keyword>
<sequence length="293" mass="32120">MTGEDARKSLGELNIGKYLDGSKGLHALLDVEKLDFELDNILPLGTTGYKAAGKFHGALAGEYPLEEDWLVLLPNPLESNLPNTLSHQLAGNAVDDHAHFRTRLPPLIFDKLFDFYAIARFHLIGLSLLEQLDVALSIKDLRSAHTDGQANMSSILLTKCIPTTQSSVNKVETHTDPGTLLMLFNPPPSLHLFRPADPEKPESKPRYIPISPPPGSAAVIVGDALSFLSRGRLHAAQMCMMAAKGMENVGEWHSVAYRLGPDEKAMLVDFEKVKWPAGDWHAARMGVEADETL</sequence>
<protein>
    <recommendedName>
        <fullName evidence="3">Clavaminate synthase-like protein</fullName>
    </recommendedName>
</protein>
<comment type="caution">
    <text evidence="1">The sequence shown here is derived from an EMBL/GenBank/DDBJ whole genome shotgun (WGS) entry which is preliminary data.</text>
</comment>
<dbReference type="AlphaFoldDB" id="A0A8H3FS92"/>
<evidence type="ECO:0000313" key="1">
    <source>
        <dbReference type="EMBL" id="CAF9929055.1"/>
    </source>
</evidence>
<organism evidence="1 2">
    <name type="scientific">Alectoria fallacina</name>
    <dbReference type="NCBI Taxonomy" id="1903189"/>
    <lineage>
        <taxon>Eukaryota</taxon>
        <taxon>Fungi</taxon>
        <taxon>Dikarya</taxon>
        <taxon>Ascomycota</taxon>
        <taxon>Pezizomycotina</taxon>
        <taxon>Lecanoromycetes</taxon>
        <taxon>OSLEUM clade</taxon>
        <taxon>Lecanoromycetidae</taxon>
        <taxon>Lecanorales</taxon>
        <taxon>Lecanorineae</taxon>
        <taxon>Parmeliaceae</taxon>
        <taxon>Alectoria</taxon>
    </lineage>
</organism>
<gene>
    <name evidence="1" type="ORF">ALECFALPRED_004237</name>
</gene>
<dbReference type="OrthoDB" id="288590at2759"/>
<proteinExistence type="predicted"/>
<dbReference type="EMBL" id="CAJPDR010000262">
    <property type="protein sequence ID" value="CAF9929055.1"/>
    <property type="molecule type" value="Genomic_DNA"/>
</dbReference>
<accession>A0A8H3FS92</accession>
<name>A0A8H3FS92_9LECA</name>